<reference evidence="1" key="1">
    <citation type="journal article" date="2023" name="Mol. Biol. Evol.">
        <title>Third-Generation Sequencing Reveals the Adaptive Role of the Epigenome in Three Deep-Sea Polychaetes.</title>
        <authorList>
            <person name="Perez M."/>
            <person name="Aroh O."/>
            <person name="Sun Y."/>
            <person name="Lan Y."/>
            <person name="Juniper S.K."/>
            <person name="Young C.R."/>
            <person name="Angers B."/>
            <person name="Qian P.Y."/>
        </authorList>
    </citation>
    <scope>NUCLEOTIDE SEQUENCE</scope>
    <source>
        <strain evidence="1">P08H-3</strain>
    </source>
</reference>
<gene>
    <name evidence="1" type="ORF">LSH36_876g00016</name>
</gene>
<accession>A0AAD9MTC4</accession>
<sequence length="182" mass="20820">MATIQERLRLAASRKEHMELALLMANTDTDEINLWRIKEIFRRRKERIMKEIDDPPDDSGSRTRKVSVAPESMTFFARNALELRHMNTTYADHDRLDLDVQHTRLAFSSAGSRVTITFSSPDVGPTMARKGQHEVVYRRSLAIIDYDNAYSGYVEYLDTPTADIHVFQSNVSPTLANCQKIG</sequence>
<evidence type="ECO:0000313" key="1">
    <source>
        <dbReference type="EMBL" id="KAK2143111.1"/>
    </source>
</evidence>
<dbReference type="AlphaFoldDB" id="A0AAD9MTC4"/>
<evidence type="ECO:0000313" key="2">
    <source>
        <dbReference type="Proteomes" id="UP001208570"/>
    </source>
</evidence>
<dbReference type="Proteomes" id="UP001208570">
    <property type="component" value="Unassembled WGS sequence"/>
</dbReference>
<protein>
    <submittedName>
        <fullName evidence="1">Uncharacterized protein</fullName>
    </submittedName>
</protein>
<keyword evidence="2" id="KW-1185">Reference proteome</keyword>
<organism evidence="1 2">
    <name type="scientific">Paralvinella palmiformis</name>
    <dbReference type="NCBI Taxonomy" id="53620"/>
    <lineage>
        <taxon>Eukaryota</taxon>
        <taxon>Metazoa</taxon>
        <taxon>Spiralia</taxon>
        <taxon>Lophotrochozoa</taxon>
        <taxon>Annelida</taxon>
        <taxon>Polychaeta</taxon>
        <taxon>Sedentaria</taxon>
        <taxon>Canalipalpata</taxon>
        <taxon>Terebellida</taxon>
        <taxon>Terebelliformia</taxon>
        <taxon>Alvinellidae</taxon>
        <taxon>Paralvinella</taxon>
    </lineage>
</organism>
<name>A0AAD9MTC4_9ANNE</name>
<dbReference type="EMBL" id="JAODUP010000876">
    <property type="protein sequence ID" value="KAK2143111.1"/>
    <property type="molecule type" value="Genomic_DNA"/>
</dbReference>
<comment type="caution">
    <text evidence="1">The sequence shown here is derived from an EMBL/GenBank/DDBJ whole genome shotgun (WGS) entry which is preliminary data.</text>
</comment>
<proteinExistence type="predicted"/>